<reference key="1">
    <citation type="submission" date="2009-07" db="EMBL/GenBank/DDBJ databases">
        <authorList>
            <person name="Genoscope - CEA"/>
        </authorList>
    </citation>
    <scope>NUCLEOTIDE SEQUENCE</scope>
    <source>
        <strain>3As</strain>
    </source>
</reference>
<reference evidence="3" key="2">
    <citation type="journal article" date="2010" name="PLoS Genet.">
        <title>Structure, function, and evolution of the Thiomonas spp. genome.</title>
        <authorList>
            <person name="Arsene-Ploetze F."/>
            <person name="Koechler S."/>
            <person name="Marchal M."/>
            <person name="Coppee J.Y."/>
            <person name="Chandler M."/>
            <person name="Bonnefoy V."/>
            <person name="Brochier-Armanet C."/>
            <person name="Barakat M."/>
            <person name="Barbe V."/>
            <person name="Battaglia-Brunet F."/>
            <person name="Bruneel O."/>
            <person name="Bryan C.G."/>
            <person name="Cleiss-Arnold J."/>
            <person name="Cruveiller S."/>
            <person name="Erhardt M."/>
            <person name="Heinrich-Salmeron A."/>
            <person name="Hommais F."/>
            <person name="Joulian C."/>
            <person name="Krin E."/>
            <person name="Lieutaud A."/>
            <person name="Lievremont D."/>
            <person name="Michel C."/>
            <person name="Muller D."/>
            <person name="Ortet P."/>
            <person name="Proux C."/>
            <person name="Siguier P."/>
            <person name="Roche D."/>
            <person name="Rouy Z."/>
            <person name="Salvignol G."/>
            <person name="Slyemi D."/>
            <person name="Talla E."/>
            <person name="Weiss S."/>
            <person name="Weissenbach J."/>
            <person name="Medigue C."/>
            <person name="Bertin P.N."/>
        </authorList>
    </citation>
    <scope>NUCLEOTIDE SEQUENCE [LARGE SCALE GENOMIC DNA]</scope>
    <source>
        <strain evidence="3">DSM 22701 / CIP 110005 / 3As</strain>
    </source>
</reference>
<dbReference type="RefSeq" id="WP_013105942.1">
    <property type="nucleotide sequence ID" value="NC_014145.1"/>
</dbReference>
<gene>
    <name evidence="1" type="ordered locus">THI_1960</name>
    <name evidence="2" type="ORF">THICB1_20067</name>
</gene>
<sequence length="82" mass="9023">MLDVVQAQLRAVLAEIHRDPKARTEPFAPQDFLLFARPVEPSDAHLVDGLTAADWRLAMYLKALQARQQSTESPTAGDPATP</sequence>
<dbReference type="KEGG" id="thi:THI_1960"/>
<dbReference type="HOGENOM" id="CLU_2555157_0_0_4"/>
<dbReference type="EMBL" id="FP475956">
    <property type="protein sequence ID" value="CAZ88623.1"/>
    <property type="molecule type" value="Genomic_DNA"/>
</dbReference>
<evidence type="ECO:0000313" key="3">
    <source>
        <dbReference type="Proteomes" id="UP000002372"/>
    </source>
</evidence>
<proteinExistence type="predicted"/>
<dbReference type="Proteomes" id="UP000078599">
    <property type="component" value="Unassembled WGS sequence"/>
</dbReference>
<name>D6CTK4_THIA3</name>
<reference evidence="2 4" key="4">
    <citation type="submission" date="2015-03" db="EMBL/GenBank/DDBJ databases">
        <authorList>
            <person name="Regsiter A."/>
            <person name="william w."/>
        </authorList>
    </citation>
    <scope>NUCLEOTIDE SEQUENCE [LARGE SCALE GENOMIC DNA]</scope>
    <source>
        <strain evidence="2 4">CB1</strain>
    </source>
</reference>
<dbReference type="AlphaFoldDB" id="D6CTK4"/>
<dbReference type="EMBL" id="CTRI01000012">
    <property type="protein sequence ID" value="CQR32095.1"/>
    <property type="molecule type" value="Genomic_DNA"/>
</dbReference>
<evidence type="ECO:0000313" key="1">
    <source>
        <dbReference type="EMBL" id="CAZ88623.1"/>
    </source>
</evidence>
<dbReference type="Proteomes" id="UP000002372">
    <property type="component" value="Chromosome"/>
</dbReference>
<evidence type="ECO:0000313" key="2">
    <source>
        <dbReference type="EMBL" id="CQR32095.1"/>
    </source>
</evidence>
<reference evidence="1" key="3">
    <citation type="submission" date="2010-07" db="EMBL/GenBank/DDBJ databases">
        <authorList>
            <person name="Genoscope - CEA"/>
        </authorList>
    </citation>
    <scope>NUCLEOTIDE SEQUENCE</scope>
    <source>
        <strain evidence="1">3As</strain>
    </source>
</reference>
<evidence type="ECO:0000313" key="4">
    <source>
        <dbReference type="Proteomes" id="UP000078599"/>
    </source>
</evidence>
<accession>D6CTK4</accession>
<organism evidence="1 3">
    <name type="scientific">Thiomonas arsenitoxydans (strain DSM 22701 / CIP 110005 / 3As)</name>
    <dbReference type="NCBI Taxonomy" id="426114"/>
    <lineage>
        <taxon>Bacteria</taxon>
        <taxon>Pseudomonadati</taxon>
        <taxon>Pseudomonadota</taxon>
        <taxon>Betaproteobacteria</taxon>
        <taxon>Burkholderiales</taxon>
        <taxon>Thiomonas</taxon>
    </lineage>
</organism>
<keyword evidence="4" id="KW-1185">Reference proteome</keyword>
<protein>
    <submittedName>
        <fullName evidence="1">Uncharacterized protein</fullName>
    </submittedName>
</protein>